<dbReference type="AlphaFoldDB" id="I5AVQ1"/>
<dbReference type="OrthoDB" id="2049491at2"/>
<gene>
    <name evidence="1" type="ORF">EubceDRAFT1_2114</name>
</gene>
<dbReference type="HOGENOM" id="CLU_1229148_0_0_9"/>
<proteinExistence type="predicted"/>
<reference evidence="1 2" key="1">
    <citation type="submission" date="2010-08" db="EMBL/GenBank/DDBJ databases">
        <authorList>
            <consortium name="US DOE Joint Genome Institute (JGI-PGF)"/>
            <person name="Lucas S."/>
            <person name="Copeland A."/>
            <person name="Lapidus A."/>
            <person name="Cheng J.-F."/>
            <person name="Bruce D."/>
            <person name="Goodwin L."/>
            <person name="Pitluck S."/>
            <person name="Land M.L."/>
            <person name="Hauser L."/>
            <person name="Chang Y.-J."/>
            <person name="Anderson I.J."/>
            <person name="Johnson E."/>
            <person name="Mulhopadhyay B."/>
            <person name="Kyrpides N."/>
            <person name="Woyke T.J."/>
        </authorList>
    </citation>
    <scope>NUCLEOTIDE SEQUENCE [LARGE SCALE GENOMIC DNA]</scope>
    <source>
        <strain evidence="1 2">6</strain>
    </source>
</reference>
<dbReference type="Proteomes" id="UP000005753">
    <property type="component" value="Chromosome"/>
</dbReference>
<protein>
    <submittedName>
        <fullName evidence="1">Uncharacterized protein</fullName>
    </submittedName>
</protein>
<dbReference type="EMBL" id="CM001487">
    <property type="protein sequence ID" value="EIM57874.1"/>
    <property type="molecule type" value="Genomic_DNA"/>
</dbReference>
<dbReference type="eggNOG" id="ENOG5033HJE">
    <property type="taxonomic scope" value="Bacteria"/>
</dbReference>
<sequence length="231" mass="27259">MPGYIMHLAHAGLVFEELEKHGFCPDVRWKNRYLLGSLLPDTKARNDKKESHFRNRRDEVKLAIPPDLQLFYRKYGRSSTEPSMLGYRMHLQLDADWVNRFWDRILELLGEDGRREELAERITKVRILHGGRVVPVDRFFSDEFYYGDFSRMNAYFMKNFPVCIPEYEDGTCEVREAEWQDLKDVLAEIRRLSLNVNMEDVAELQVFDLSELETFLRTDASLCAAQILELL</sequence>
<evidence type="ECO:0000313" key="1">
    <source>
        <dbReference type="EMBL" id="EIM57874.1"/>
    </source>
</evidence>
<evidence type="ECO:0000313" key="2">
    <source>
        <dbReference type="Proteomes" id="UP000005753"/>
    </source>
</evidence>
<name>I5AVQ1_EUBC6</name>
<dbReference type="STRING" id="633697.EubceDRAFT1_2114"/>
<accession>I5AVQ1</accession>
<keyword evidence="2" id="KW-1185">Reference proteome</keyword>
<organism evidence="1 2">
    <name type="scientific">Eubacterium cellulosolvens (strain ATCC 43171 / JCM 9499 / 6)</name>
    <name type="common">Cillobacterium cellulosolvens</name>
    <dbReference type="NCBI Taxonomy" id="633697"/>
    <lineage>
        <taxon>Bacteria</taxon>
        <taxon>Bacillati</taxon>
        <taxon>Bacillota</taxon>
        <taxon>Clostridia</taxon>
        <taxon>Eubacteriales</taxon>
        <taxon>Eubacteriaceae</taxon>
        <taxon>Eubacterium</taxon>
    </lineage>
</organism>
<reference evidence="1 2" key="2">
    <citation type="submission" date="2012-02" db="EMBL/GenBank/DDBJ databases">
        <title>Improved High-Quality Draft sequence of Eubacterium cellulosolvens 6.</title>
        <authorList>
            <consortium name="US DOE Joint Genome Institute"/>
            <person name="Lucas S."/>
            <person name="Han J."/>
            <person name="Lapidus A."/>
            <person name="Cheng J.-F."/>
            <person name="Goodwin L."/>
            <person name="Pitluck S."/>
            <person name="Peters L."/>
            <person name="Mikhailova N."/>
            <person name="Gu W."/>
            <person name="Detter J.C."/>
            <person name="Han C."/>
            <person name="Tapia R."/>
            <person name="Land M."/>
            <person name="Hauser L."/>
            <person name="Kyrpides N."/>
            <person name="Ivanova N."/>
            <person name="Pagani I."/>
            <person name="Johnson E."/>
            <person name="Mukhopadhyay B."/>
            <person name="Anderson I."/>
            <person name="Woyke T."/>
        </authorList>
    </citation>
    <scope>NUCLEOTIDE SEQUENCE [LARGE SCALE GENOMIC DNA]</scope>
    <source>
        <strain evidence="1 2">6</strain>
    </source>
</reference>